<comment type="pathway">
    <text evidence="2">Protein modification; protein glycosylation.</text>
</comment>
<dbReference type="Pfam" id="PF09258">
    <property type="entry name" value="Glyco_transf_64"/>
    <property type="match status" value="1"/>
</dbReference>
<keyword evidence="4" id="KW-0328">Glycosyltransferase</keyword>
<evidence type="ECO:0000256" key="7">
    <source>
        <dbReference type="ARBA" id="ARBA00022824"/>
    </source>
</evidence>
<evidence type="ECO:0000256" key="12">
    <source>
        <dbReference type="ARBA" id="ARBA00023180"/>
    </source>
</evidence>
<proteinExistence type="inferred from homology"/>
<evidence type="ECO:0000256" key="1">
    <source>
        <dbReference type="ARBA" id="ARBA00004648"/>
    </source>
</evidence>
<keyword evidence="11" id="KW-1015">Disulfide bond</keyword>
<sequence length="732" mass="83590">MQAKKRYLLLVLMSCASLLVSYYGGIVLKKDGDGDDKVKVTVVSHEDERRFFLDADDLKYDEDLSLSPRNRRLDQAARRPYGECRMETCFDSAPCRSDFKVYVYPALSDKASPLYHKLVAAVRESRYYTPDASKACVLVLALDTLDRDTLSQDFVKNMAGKLNELGASWNGGRNHVLFNIYSGTWPDYNETELGFDPGQAIIAKASASLSHFRPNFDVSLPLFPKNHPARGGDRGHVLANHFPVANKFTLAFKGKRYVYGIGSETRNALHHLHNGRDMVLVTTCKHGKSWKDMKDERCEKDNAHFDKYDYQVLLNNATFCLVPRGRRLGSFRFLEALQAGCIPVLLSNGWELPFAEVIDWSEAVVWADERLLLQVPDLIRSIPPTRIHEMHQQTQVLWDQYFSSIEKIALTTLEIIRDRVQRPKAPSSFVWNTQPGALATLPQFSDVLRHYPFYYLPTGTRPDSRFTAVIYATGPSVTSAFFKLVRNVARSQYAARIVIVWTNDRPAPAIGKWPATAVAINTIQPRHKTISARFYPHSIIQTDAVLSLDEDAILNTEEVDFAFLVWQSFPERIVGYPARSHFWDDGKNCWGYTSKWTNDFSIVLTGAAFYHRYYNYLYTYGLNALLHKTVDQSQNCEDILINFLVSHVTKLPPIKVTQRKQYKESMLPGSKSYPTPWNDPDHFVQRQTCINTFASIFGHMPLVRSNVRFDPVLFKDPVSNTRKKYRKLELGG</sequence>
<dbReference type="PANTHER" id="PTHR48261">
    <property type="entry name" value="ACETYLGLUCOSAMINYLTRANSFERASE"/>
    <property type="match status" value="1"/>
</dbReference>
<comment type="similarity">
    <text evidence="3">Belongs to the glycosyltransferase 47 family.</text>
</comment>
<keyword evidence="8" id="KW-0735">Signal-anchor</keyword>
<dbReference type="InterPro" id="IPR015338">
    <property type="entry name" value="GT64_dom"/>
</dbReference>
<reference evidence="16" key="1">
    <citation type="submission" date="2011-05" db="EMBL/GenBank/DDBJ databases">
        <authorList>
            <person name="Richards S.R."/>
            <person name="Qu J."/>
            <person name="Jiang H."/>
            <person name="Jhangiani S.N."/>
            <person name="Agravi P."/>
            <person name="Goodspeed R."/>
            <person name="Gross S."/>
            <person name="Mandapat C."/>
            <person name="Jackson L."/>
            <person name="Mathew T."/>
            <person name="Pu L."/>
            <person name="Thornton R."/>
            <person name="Saada N."/>
            <person name="Wilczek-Boney K.B."/>
            <person name="Lee S."/>
            <person name="Kovar C."/>
            <person name="Wu Y."/>
            <person name="Scherer S.E."/>
            <person name="Worley K.C."/>
            <person name="Muzny D.M."/>
            <person name="Gibbs R."/>
        </authorList>
    </citation>
    <scope>NUCLEOTIDE SEQUENCE</scope>
    <source>
        <strain evidence="16">Brora</strain>
    </source>
</reference>
<comment type="subcellular location">
    <subcellularLocation>
        <location evidence="1">Endoplasmic reticulum membrane</location>
        <topology evidence="1">Single-pass type II membrane protein</topology>
    </subcellularLocation>
</comment>
<keyword evidence="7" id="KW-0256">Endoplasmic reticulum</keyword>
<dbReference type="GO" id="GO:0015012">
    <property type="term" value="P:heparan sulfate proteoglycan biosynthetic process"/>
    <property type="evidence" value="ECO:0007669"/>
    <property type="project" value="UniProtKB-ARBA"/>
</dbReference>
<dbReference type="UniPathway" id="UPA00378"/>
<dbReference type="EnsemblMetazoa" id="SMAR014933-RA">
    <property type="protein sequence ID" value="SMAR014933-PA"/>
    <property type="gene ID" value="SMAR014933"/>
</dbReference>
<dbReference type="InterPro" id="IPR040911">
    <property type="entry name" value="Exostosin_GT47"/>
</dbReference>
<evidence type="ECO:0000256" key="4">
    <source>
        <dbReference type="ARBA" id="ARBA00022676"/>
    </source>
</evidence>
<evidence type="ECO:0000256" key="2">
    <source>
        <dbReference type="ARBA" id="ARBA00004922"/>
    </source>
</evidence>
<dbReference type="InterPro" id="IPR004263">
    <property type="entry name" value="Exostosin"/>
</dbReference>
<dbReference type="PhylomeDB" id="T1JM53"/>
<organism evidence="15 16">
    <name type="scientific">Strigamia maritima</name>
    <name type="common">European centipede</name>
    <name type="synonym">Geophilus maritimus</name>
    <dbReference type="NCBI Taxonomy" id="126957"/>
    <lineage>
        <taxon>Eukaryota</taxon>
        <taxon>Metazoa</taxon>
        <taxon>Ecdysozoa</taxon>
        <taxon>Arthropoda</taxon>
        <taxon>Myriapoda</taxon>
        <taxon>Chilopoda</taxon>
        <taxon>Pleurostigmophora</taxon>
        <taxon>Geophilomorpha</taxon>
        <taxon>Linotaeniidae</taxon>
        <taxon>Strigamia</taxon>
    </lineage>
</organism>
<keyword evidence="12" id="KW-0325">Glycoprotein</keyword>
<dbReference type="GO" id="GO:0016757">
    <property type="term" value="F:glycosyltransferase activity"/>
    <property type="evidence" value="ECO:0007669"/>
    <property type="project" value="UniProtKB-KW"/>
</dbReference>
<dbReference type="Gene3D" id="3.90.550.10">
    <property type="entry name" value="Spore Coat Polysaccharide Biosynthesis Protein SpsA, Chain A"/>
    <property type="match status" value="1"/>
</dbReference>
<evidence type="ECO:0000259" key="14">
    <source>
        <dbReference type="Pfam" id="PF09258"/>
    </source>
</evidence>
<evidence type="ECO:0000256" key="6">
    <source>
        <dbReference type="ARBA" id="ARBA00022692"/>
    </source>
</evidence>
<dbReference type="Pfam" id="PF03016">
    <property type="entry name" value="Exostosin_GT47"/>
    <property type="match status" value="1"/>
</dbReference>
<accession>T1JM53</accession>
<keyword evidence="6" id="KW-0812">Transmembrane</keyword>
<evidence type="ECO:0008006" key="17">
    <source>
        <dbReference type="Google" id="ProtNLM"/>
    </source>
</evidence>
<name>T1JM53_STRMM</name>
<dbReference type="eggNOG" id="KOG1021">
    <property type="taxonomic scope" value="Eukaryota"/>
</dbReference>
<evidence type="ECO:0000259" key="13">
    <source>
        <dbReference type="Pfam" id="PF03016"/>
    </source>
</evidence>
<evidence type="ECO:0000256" key="3">
    <source>
        <dbReference type="ARBA" id="ARBA00010271"/>
    </source>
</evidence>
<keyword evidence="16" id="KW-1185">Reference proteome</keyword>
<feature type="domain" description="Glycosyl transferase 64" evidence="14">
    <location>
        <begin position="466"/>
        <end position="714"/>
    </location>
</feature>
<protein>
    <recommendedName>
        <fullName evidence="17">Exostosin GT47 domain-containing protein</fullName>
    </recommendedName>
</protein>
<dbReference type="PANTHER" id="PTHR48261:SF3">
    <property type="entry name" value="EXOSTOSIN GLYCOSYLTRANSFERASE 1"/>
    <property type="match status" value="1"/>
</dbReference>
<keyword evidence="9" id="KW-1133">Transmembrane helix</keyword>
<dbReference type="Proteomes" id="UP000014500">
    <property type="component" value="Unassembled WGS sequence"/>
</dbReference>
<reference evidence="15" key="2">
    <citation type="submission" date="2015-02" db="UniProtKB">
        <authorList>
            <consortium name="EnsemblMetazoa"/>
        </authorList>
    </citation>
    <scope>IDENTIFICATION</scope>
</reference>
<dbReference type="GO" id="GO:0005789">
    <property type="term" value="C:endoplasmic reticulum membrane"/>
    <property type="evidence" value="ECO:0007669"/>
    <property type="project" value="UniProtKB-SubCell"/>
</dbReference>
<evidence type="ECO:0000256" key="10">
    <source>
        <dbReference type="ARBA" id="ARBA00023136"/>
    </source>
</evidence>
<dbReference type="HOGENOM" id="CLU_013906_4_0_1"/>
<dbReference type="EMBL" id="JH432085">
    <property type="status" value="NOT_ANNOTATED_CDS"/>
    <property type="molecule type" value="Genomic_DNA"/>
</dbReference>
<evidence type="ECO:0000313" key="15">
    <source>
        <dbReference type="EnsemblMetazoa" id="SMAR014933-PA"/>
    </source>
</evidence>
<evidence type="ECO:0000256" key="11">
    <source>
        <dbReference type="ARBA" id="ARBA00023157"/>
    </source>
</evidence>
<dbReference type="AlphaFoldDB" id="T1JM53"/>
<dbReference type="OMA" id="CRHGKAW"/>
<dbReference type="InterPro" id="IPR029044">
    <property type="entry name" value="Nucleotide-diphossugar_trans"/>
</dbReference>
<evidence type="ECO:0000313" key="16">
    <source>
        <dbReference type="Proteomes" id="UP000014500"/>
    </source>
</evidence>
<keyword evidence="10" id="KW-0472">Membrane</keyword>
<evidence type="ECO:0000256" key="8">
    <source>
        <dbReference type="ARBA" id="ARBA00022968"/>
    </source>
</evidence>
<keyword evidence="5" id="KW-0808">Transferase</keyword>
<evidence type="ECO:0000256" key="5">
    <source>
        <dbReference type="ARBA" id="ARBA00022679"/>
    </source>
</evidence>
<feature type="domain" description="Exostosin GT47" evidence="13">
    <location>
        <begin position="97"/>
        <end position="381"/>
    </location>
</feature>
<evidence type="ECO:0000256" key="9">
    <source>
        <dbReference type="ARBA" id="ARBA00022989"/>
    </source>
</evidence>
<dbReference type="SUPFAM" id="SSF53448">
    <property type="entry name" value="Nucleotide-diphospho-sugar transferases"/>
    <property type="match status" value="1"/>
</dbReference>
<dbReference type="STRING" id="126957.T1JM53"/>